<sequence length="264" mass="30881">MKDTIIIESAGQQNWNISNRNKHIKTIALNILKFFPEDILYEKPDFSVIKSSDVIIPDNSLCTYCKKLILSDNSPRFAVINVSQLYPGYLTDYELEKEEYYISFEMPRKRRRQEGECRSIKDTKVQTIICELSVFTLDKLSINIPSKALKMKDISNQLYKLYYNINIAEKKRNQTNQDTIFNYFHFRKAYQRQEPPNKYLDRVWNSISHWNANITALKNANIGNFNDAIKCDLLKIKIGKKFIPVPVNDPYIADNPPINLPDIL</sequence>
<proteinExistence type="predicted"/>
<comment type="caution">
    <text evidence="1">The sequence shown here is derived from an EMBL/GenBank/DDBJ whole genome shotgun (WGS) entry which is preliminary data.</text>
</comment>
<evidence type="ECO:0000313" key="2">
    <source>
        <dbReference type="Proteomes" id="UP000615446"/>
    </source>
</evidence>
<dbReference type="EMBL" id="BLAL01000315">
    <property type="protein sequence ID" value="GET02680.1"/>
    <property type="molecule type" value="Genomic_DNA"/>
</dbReference>
<protein>
    <submittedName>
        <fullName evidence="1">Uncharacterized protein</fullName>
    </submittedName>
</protein>
<accession>A0A8H3R7G5</accession>
<dbReference type="Proteomes" id="UP000615446">
    <property type="component" value="Unassembled WGS sequence"/>
</dbReference>
<gene>
    <name evidence="1" type="ORF">RCL2_002905400</name>
</gene>
<reference evidence="1" key="1">
    <citation type="submission" date="2019-10" db="EMBL/GenBank/DDBJ databases">
        <title>Conservation and host-specific expression of non-tandemly repeated heterogenous ribosome RNA gene in arbuscular mycorrhizal fungi.</title>
        <authorList>
            <person name="Maeda T."/>
            <person name="Kobayashi Y."/>
            <person name="Nakagawa T."/>
            <person name="Ezawa T."/>
            <person name="Yamaguchi K."/>
            <person name="Bino T."/>
            <person name="Nishimoto Y."/>
            <person name="Shigenobu S."/>
            <person name="Kawaguchi M."/>
        </authorList>
    </citation>
    <scope>NUCLEOTIDE SEQUENCE</scope>
    <source>
        <strain evidence="1">HR1</strain>
    </source>
</reference>
<dbReference type="OrthoDB" id="2424060at2759"/>
<dbReference type="AlphaFoldDB" id="A0A8H3R7G5"/>
<name>A0A8H3R7G5_9GLOM</name>
<organism evidence="1 2">
    <name type="scientific">Rhizophagus clarus</name>
    <dbReference type="NCBI Taxonomy" id="94130"/>
    <lineage>
        <taxon>Eukaryota</taxon>
        <taxon>Fungi</taxon>
        <taxon>Fungi incertae sedis</taxon>
        <taxon>Mucoromycota</taxon>
        <taxon>Glomeromycotina</taxon>
        <taxon>Glomeromycetes</taxon>
        <taxon>Glomerales</taxon>
        <taxon>Glomeraceae</taxon>
        <taxon>Rhizophagus</taxon>
    </lineage>
</organism>
<evidence type="ECO:0000313" key="1">
    <source>
        <dbReference type="EMBL" id="GET02680.1"/>
    </source>
</evidence>